<reference evidence="1" key="2">
    <citation type="submission" date="2014-04" db="EMBL/GenBank/DDBJ databases">
        <authorList>
            <person name="Xu Y.W."/>
            <person name="Yang Q."/>
        </authorList>
    </citation>
    <scope>NUCLEOTIDE SEQUENCE</scope>
    <source>
        <strain evidence="1">DSM 44626</strain>
    </source>
</reference>
<evidence type="ECO:0000313" key="3">
    <source>
        <dbReference type="Proteomes" id="UP000193710"/>
    </source>
</evidence>
<protein>
    <submittedName>
        <fullName evidence="1">TetR family transcriptional regulator</fullName>
    </submittedName>
</protein>
<evidence type="ECO:0000313" key="2">
    <source>
        <dbReference type="EMBL" id="ORX04293.1"/>
    </source>
</evidence>
<evidence type="ECO:0000313" key="1">
    <source>
        <dbReference type="EMBL" id="CDO90992.1"/>
    </source>
</evidence>
<sequence>MRTSNSTTSAYAALVDTLNTELAEWITAWAPATTQEQAKVLAAIGVNGILGARFATRLFHQSQAQVADDQYLAEWTEVLGARIQTIGAD</sequence>
<name>A0A024K5X8_9MYCO</name>
<proteinExistence type="predicted"/>
<dbReference type="AlphaFoldDB" id="A0A024K5X8"/>
<dbReference type="OrthoDB" id="3627020at2"/>
<dbReference type="HOGENOM" id="CLU_2451479_0_0_11"/>
<accession>A0A024K5X8</accession>
<keyword evidence="3" id="KW-1185">Reference proteome</keyword>
<organism evidence="1">
    <name type="scientific">Mycobacterium triplex</name>
    <dbReference type="NCBI Taxonomy" id="47839"/>
    <lineage>
        <taxon>Bacteria</taxon>
        <taxon>Bacillati</taxon>
        <taxon>Actinomycetota</taxon>
        <taxon>Actinomycetes</taxon>
        <taxon>Mycobacteriales</taxon>
        <taxon>Mycobacteriaceae</taxon>
        <taxon>Mycobacterium</taxon>
        <taxon>Mycobacterium simiae complex</taxon>
    </lineage>
</organism>
<gene>
    <name evidence="2" type="ORF">AWC29_14715</name>
    <name evidence="1" type="ORF">BN973_05398</name>
</gene>
<dbReference type="Proteomes" id="UP000193710">
    <property type="component" value="Unassembled WGS sequence"/>
</dbReference>
<dbReference type="EMBL" id="HG964446">
    <property type="protein sequence ID" value="CDO90992.1"/>
    <property type="molecule type" value="Genomic_DNA"/>
</dbReference>
<dbReference type="EMBL" id="LQPY01000019">
    <property type="protein sequence ID" value="ORX04293.1"/>
    <property type="molecule type" value="Genomic_DNA"/>
</dbReference>
<dbReference type="Proteomes" id="UP000028880">
    <property type="component" value="Unassembled WGS sequence"/>
</dbReference>
<reference evidence="1" key="1">
    <citation type="journal article" date="2014" name="Genome Announc.">
        <title>Draft Genome Sequence of Mycobacterium triplex DSM 44626.</title>
        <authorList>
            <person name="Sassi M."/>
            <person name="Croce O."/>
            <person name="Robert C."/>
            <person name="Raoult D."/>
            <person name="Drancourt M."/>
        </authorList>
    </citation>
    <scope>NUCLEOTIDE SEQUENCE [LARGE SCALE GENOMIC DNA]</scope>
    <source>
        <strain evidence="1">DSM 44626</strain>
    </source>
</reference>
<dbReference type="RefSeq" id="WP_051641500.1">
    <property type="nucleotide sequence ID" value="NZ_HG964446.1"/>
</dbReference>
<reference evidence="2 3" key="3">
    <citation type="submission" date="2016-01" db="EMBL/GenBank/DDBJ databases">
        <title>The new phylogeny of the genus Mycobacterium.</title>
        <authorList>
            <person name="Tarcisio F."/>
            <person name="Conor M."/>
            <person name="Antonella G."/>
            <person name="Elisabetta G."/>
            <person name="Giulia F.S."/>
            <person name="Sara T."/>
            <person name="Anna F."/>
            <person name="Clotilde B."/>
            <person name="Roberto B."/>
            <person name="Veronica D.S."/>
            <person name="Fabio R."/>
            <person name="Monica P."/>
            <person name="Olivier J."/>
            <person name="Enrico T."/>
            <person name="Nicola S."/>
        </authorList>
    </citation>
    <scope>NUCLEOTIDE SEQUENCE [LARGE SCALE GENOMIC DNA]</scope>
    <source>
        <strain evidence="2 3">DSM 44626</strain>
    </source>
</reference>